<dbReference type="InterPro" id="IPR000524">
    <property type="entry name" value="Tscrpt_reg_HTH_GntR"/>
</dbReference>
<evidence type="ECO:0000256" key="1">
    <source>
        <dbReference type="ARBA" id="ARBA00023015"/>
    </source>
</evidence>
<comment type="caution">
    <text evidence="5">The sequence shown here is derived from an EMBL/GenBank/DDBJ whole genome shotgun (WGS) entry which is preliminary data.</text>
</comment>
<dbReference type="InterPro" id="IPR036388">
    <property type="entry name" value="WH-like_DNA-bd_sf"/>
</dbReference>
<dbReference type="Pfam" id="PF00392">
    <property type="entry name" value="GntR"/>
    <property type="match status" value="1"/>
</dbReference>
<dbReference type="PROSITE" id="PS50949">
    <property type="entry name" value="HTH_GNTR"/>
    <property type="match status" value="1"/>
</dbReference>
<protein>
    <submittedName>
        <fullName evidence="5">GntR family transcriptional regulator</fullName>
    </submittedName>
</protein>
<dbReference type="EMBL" id="BAABAT010000045">
    <property type="protein sequence ID" value="GAA4261337.1"/>
    <property type="molecule type" value="Genomic_DNA"/>
</dbReference>
<keyword evidence="3" id="KW-0804">Transcription</keyword>
<keyword evidence="2" id="KW-0238">DNA-binding</keyword>
<evidence type="ECO:0000259" key="4">
    <source>
        <dbReference type="PROSITE" id="PS50949"/>
    </source>
</evidence>
<dbReference type="Proteomes" id="UP001500620">
    <property type="component" value="Unassembled WGS sequence"/>
</dbReference>
<dbReference type="InterPro" id="IPR036390">
    <property type="entry name" value="WH_DNA-bd_sf"/>
</dbReference>
<evidence type="ECO:0000256" key="2">
    <source>
        <dbReference type="ARBA" id="ARBA00023125"/>
    </source>
</evidence>
<dbReference type="PANTHER" id="PTHR43537:SF20">
    <property type="entry name" value="HTH-TYPE TRANSCRIPTIONAL REPRESSOR GLAR"/>
    <property type="match status" value="1"/>
</dbReference>
<dbReference type="SUPFAM" id="SSF46785">
    <property type="entry name" value="Winged helix' DNA-binding domain"/>
    <property type="match status" value="1"/>
</dbReference>
<proteinExistence type="predicted"/>
<evidence type="ECO:0000313" key="6">
    <source>
        <dbReference type="Proteomes" id="UP001500620"/>
    </source>
</evidence>
<reference evidence="6" key="1">
    <citation type="journal article" date="2019" name="Int. J. Syst. Evol. Microbiol.">
        <title>The Global Catalogue of Microorganisms (GCM) 10K type strain sequencing project: providing services to taxonomists for standard genome sequencing and annotation.</title>
        <authorList>
            <consortium name="The Broad Institute Genomics Platform"/>
            <consortium name="The Broad Institute Genome Sequencing Center for Infectious Disease"/>
            <person name="Wu L."/>
            <person name="Ma J."/>
        </authorList>
    </citation>
    <scope>NUCLEOTIDE SEQUENCE [LARGE SCALE GENOMIC DNA]</scope>
    <source>
        <strain evidence="6">JCM 17441</strain>
    </source>
</reference>
<feature type="domain" description="HTH gntR-type" evidence="4">
    <location>
        <begin position="9"/>
        <end position="76"/>
    </location>
</feature>
<evidence type="ECO:0000313" key="5">
    <source>
        <dbReference type="EMBL" id="GAA4261337.1"/>
    </source>
</evidence>
<dbReference type="InterPro" id="IPR008920">
    <property type="entry name" value="TF_FadR/GntR_C"/>
</dbReference>
<evidence type="ECO:0000256" key="3">
    <source>
        <dbReference type="ARBA" id="ARBA00023163"/>
    </source>
</evidence>
<accession>A0ABP8DQ54</accession>
<dbReference type="SMART" id="SM00895">
    <property type="entry name" value="FCD"/>
    <property type="match status" value="1"/>
</dbReference>
<dbReference type="SUPFAM" id="SSF48008">
    <property type="entry name" value="GntR ligand-binding domain-like"/>
    <property type="match status" value="1"/>
</dbReference>
<organism evidence="5 6">
    <name type="scientific">Dactylosporangium darangshiense</name>
    <dbReference type="NCBI Taxonomy" id="579108"/>
    <lineage>
        <taxon>Bacteria</taxon>
        <taxon>Bacillati</taxon>
        <taxon>Actinomycetota</taxon>
        <taxon>Actinomycetes</taxon>
        <taxon>Micromonosporales</taxon>
        <taxon>Micromonosporaceae</taxon>
        <taxon>Dactylosporangium</taxon>
    </lineage>
</organism>
<dbReference type="Pfam" id="PF07729">
    <property type="entry name" value="FCD"/>
    <property type="match status" value="1"/>
</dbReference>
<name>A0ABP8DQ54_9ACTN</name>
<gene>
    <name evidence="5" type="ORF">GCM10022255_093580</name>
</gene>
<dbReference type="Gene3D" id="1.10.10.10">
    <property type="entry name" value="Winged helix-like DNA-binding domain superfamily/Winged helix DNA-binding domain"/>
    <property type="match status" value="1"/>
</dbReference>
<dbReference type="SMART" id="SM00345">
    <property type="entry name" value="HTH_GNTR"/>
    <property type="match status" value="1"/>
</dbReference>
<sequence>MALVSVVGSTRAGSVYDQLRADLLTSRILPGTKLKLVALAERHEVSMSVIREALSRLSAEGLVVATPQRGFRVISLSDGDLIDLTNTRVDIECLAARRAVEHGDLAWETGLVAAHHALDRTPTLLPDGGVNENWIDCHRDFHSALLAGCGSPRLQGIAAALRDAAELYRVWSQTLAHDDTRDIAAEHRQLTNLAVARDADGLTAALAAHIQRTTDALLRHTQQ</sequence>
<dbReference type="CDD" id="cd07377">
    <property type="entry name" value="WHTH_GntR"/>
    <property type="match status" value="1"/>
</dbReference>
<keyword evidence="6" id="KW-1185">Reference proteome</keyword>
<dbReference type="Gene3D" id="1.20.120.530">
    <property type="entry name" value="GntR ligand-binding domain-like"/>
    <property type="match status" value="1"/>
</dbReference>
<dbReference type="InterPro" id="IPR011711">
    <property type="entry name" value="GntR_C"/>
</dbReference>
<dbReference type="PANTHER" id="PTHR43537">
    <property type="entry name" value="TRANSCRIPTIONAL REGULATOR, GNTR FAMILY"/>
    <property type="match status" value="1"/>
</dbReference>
<keyword evidence="1" id="KW-0805">Transcription regulation</keyword>